<dbReference type="GO" id="GO:0006004">
    <property type="term" value="P:fucose metabolic process"/>
    <property type="evidence" value="ECO:0007669"/>
    <property type="project" value="InterPro"/>
</dbReference>
<dbReference type="InterPro" id="IPR000933">
    <property type="entry name" value="Glyco_hydro_29"/>
</dbReference>
<accession>A0A926NIF2</accession>
<dbReference type="GO" id="GO:0005764">
    <property type="term" value="C:lysosome"/>
    <property type="evidence" value="ECO:0007669"/>
    <property type="project" value="TreeGrafter"/>
</dbReference>
<dbReference type="InterPro" id="IPR017853">
    <property type="entry name" value="GH"/>
</dbReference>
<organism evidence="10 11">
    <name type="scientific">Mucilaginibacter glaciei</name>
    <dbReference type="NCBI Taxonomy" id="2772109"/>
    <lineage>
        <taxon>Bacteria</taxon>
        <taxon>Pseudomonadati</taxon>
        <taxon>Bacteroidota</taxon>
        <taxon>Sphingobacteriia</taxon>
        <taxon>Sphingobacteriales</taxon>
        <taxon>Sphingobacteriaceae</taxon>
        <taxon>Mucilaginibacter</taxon>
    </lineage>
</organism>
<protein>
    <recommendedName>
        <fullName evidence="3">alpha-L-fucosidase</fullName>
        <ecNumber evidence="3">3.2.1.51</ecNumber>
    </recommendedName>
</protein>
<dbReference type="GO" id="GO:0004560">
    <property type="term" value="F:alpha-L-fucosidase activity"/>
    <property type="evidence" value="ECO:0007669"/>
    <property type="project" value="InterPro"/>
</dbReference>
<dbReference type="PRINTS" id="PR00741">
    <property type="entry name" value="GLHYDRLASE29"/>
</dbReference>
<reference evidence="10" key="1">
    <citation type="submission" date="2020-09" db="EMBL/GenBank/DDBJ databases">
        <title>Novel species of Mucilaginibacter isolated from a glacier on the Tibetan Plateau.</title>
        <authorList>
            <person name="Liu Q."/>
            <person name="Xin Y.-H."/>
        </authorList>
    </citation>
    <scope>NUCLEOTIDE SEQUENCE</scope>
    <source>
        <strain evidence="10">ZB1P21</strain>
    </source>
</reference>
<feature type="signal peptide" evidence="8">
    <location>
        <begin position="1"/>
        <end position="23"/>
    </location>
</feature>
<dbReference type="SMART" id="SM00812">
    <property type="entry name" value="Alpha_L_fucos"/>
    <property type="match status" value="1"/>
</dbReference>
<dbReference type="Pfam" id="PF01120">
    <property type="entry name" value="Alpha_L_fucos"/>
    <property type="match status" value="1"/>
</dbReference>
<sequence>MKNRLFTICLGLLLATGVNNVRAQVSYTPTVGNMATRRNFQDMKFGLFIHWGIYGILGDGEWVMHEKKIPYDSYKRLATFFNPQEFNAKEWVAFAKKAGMKYITITSRHHDGFSMFGTKMSPYNIVDATPYHKDPLMELAKECEKEGIELHFYYSLLDWGRADYAFGSPIVDGKPVNGDWDSYIKFMKDQLTELITKYPGVKGIWFDGDWERKEVNWHYNEIYGLIHKLNPSIMVGNNHHLAPKDGEDFQMFEKDLPGNNTTGFSADSKIGTLPLETCETINNSWGFNINDRHFKTSKQIIHYLVNAAGRNANFLLNIGPMPNGKIQSEFTDTLAIVGAWVKKNGEAIYGTRGSTVPPQDWGVMTVKGNNQYVHITTVPQVPYIFIPQLKQTVTKAIVLGTGASVKFKQQPEGVFIYTAGLPIDANDTIVKLTAN</sequence>
<dbReference type="GO" id="GO:0016139">
    <property type="term" value="P:glycoside catabolic process"/>
    <property type="evidence" value="ECO:0007669"/>
    <property type="project" value="TreeGrafter"/>
</dbReference>
<dbReference type="Proteomes" id="UP000619078">
    <property type="component" value="Unassembled WGS sequence"/>
</dbReference>
<evidence type="ECO:0000256" key="3">
    <source>
        <dbReference type="ARBA" id="ARBA00012662"/>
    </source>
</evidence>
<evidence type="ECO:0000256" key="2">
    <source>
        <dbReference type="ARBA" id="ARBA00007951"/>
    </source>
</evidence>
<keyword evidence="6" id="KW-0326">Glycosidase</keyword>
<dbReference type="RefSeq" id="WP_191161799.1">
    <property type="nucleotide sequence ID" value="NZ_JACWMX010000002.1"/>
</dbReference>
<feature type="domain" description="Glycoside hydrolase family 29 N-terminal" evidence="9">
    <location>
        <begin position="19"/>
        <end position="346"/>
    </location>
</feature>
<evidence type="ECO:0000256" key="8">
    <source>
        <dbReference type="SAM" id="SignalP"/>
    </source>
</evidence>
<dbReference type="SUPFAM" id="SSF51445">
    <property type="entry name" value="(Trans)glycosidases"/>
    <property type="match status" value="1"/>
</dbReference>
<dbReference type="AlphaFoldDB" id="A0A926NIF2"/>
<evidence type="ECO:0000256" key="5">
    <source>
        <dbReference type="ARBA" id="ARBA00022801"/>
    </source>
</evidence>
<keyword evidence="4 8" id="KW-0732">Signal</keyword>
<evidence type="ECO:0000256" key="7">
    <source>
        <dbReference type="PIRSR" id="PIRSR001092-1"/>
    </source>
</evidence>
<feature type="chain" id="PRO_5037801741" description="alpha-L-fucosidase" evidence="8">
    <location>
        <begin position="24"/>
        <end position="435"/>
    </location>
</feature>
<keyword evidence="5" id="KW-0378">Hydrolase</keyword>
<evidence type="ECO:0000259" key="9">
    <source>
        <dbReference type="Pfam" id="PF01120"/>
    </source>
</evidence>
<dbReference type="PANTHER" id="PTHR10030:SF37">
    <property type="entry name" value="ALPHA-L-FUCOSIDASE-RELATED"/>
    <property type="match status" value="1"/>
</dbReference>
<name>A0A926NIF2_9SPHI</name>
<gene>
    <name evidence="10" type="ORF">IDJ76_06145</name>
</gene>
<dbReference type="Gene3D" id="3.20.20.80">
    <property type="entry name" value="Glycosidases"/>
    <property type="match status" value="1"/>
</dbReference>
<evidence type="ECO:0000256" key="1">
    <source>
        <dbReference type="ARBA" id="ARBA00004071"/>
    </source>
</evidence>
<evidence type="ECO:0000256" key="4">
    <source>
        <dbReference type="ARBA" id="ARBA00022729"/>
    </source>
</evidence>
<comment type="similarity">
    <text evidence="2">Belongs to the glycosyl hydrolase 29 family.</text>
</comment>
<keyword evidence="11" id="KW-1185">Reference proteome</keyword>
<proteinExistence type="inferred from homology"/>
<feature type="site" description="May be important for catalysis" evidence="7">
    <location>
        <position position="278"/>
    </location>
</feature>
<comment type="function">
    <text evidence="1">Alpha-L-fucosidase is responsible for hydrolyzing the alpha-1,6-linked fucose joined to the reducing-end N-acetylglucosamine of the carbohydrate moieties of glycoproteins.</text>
</comment>
<dbReference type="PANTHER" id="PTHR10030">
    <property type="entry name" value="ALPHA-L-FUCOSIDASE"/>
    <property type="match status" value="1"/>
</dbReference>
<comment type="caution">
    <text evidence="10">The sequence shown here is derived from an EMBL/GenBank/DDBJ whole genome shotgun (WGS) entry which is preliminary data.</text>
</comment>
<evidence type="ECO:0000313" key="10">
    <source>
        <dbReference type="EMBL" id="MBD1392669.1"/>
    </source>
</evidence>
<dbReference type="InterPro" id="IPR057739">
    <property type="entry name" value="Glyco_hydro_29_N"/>
</dbReference>
<dbReference type="InterPro" id="IPR016286">
    <property type="entry name" value="FUC_metazoa-typ"/>
</dbReference>
<evidence type="ECO:0000256" key="6">
    <source>
        <dbReference type="ARBA" id="ARBA00023295"/>
    </source>
</evidence>
<dbReference type="EC" id="3.2.1.51" evidence="3"/>
<dbReference type="PIRSF" id="PIRSF001092">
    <property type="entry name" value="Alpha-L-fucosidase"/>
    <property type="match status" value="1"/>
</dbReference>
<evidence type="ECO:0000313" key="11">
    <source>
        <dbReference type="Proteomes" id="UP000619078"/>
    </source>
</evidence>
<dbReference type="EMBL" id="JACWMX010000002">
    <property type="protein sequence ID" value="MBD1392669.1"/>
    <property type="molecule type" value="Genomic_DNA"/>
</dbReference>